<dbReference type="Proteomes" id="UP000886595">
    <property type="component" value="Unassembled WGS sequence"/>
</dbReference>
<feature type="compositionally biased region" description="Basic and acidic residues" evidence="1">
    <location>
        <begin position="1"/>
        <end position="15"/>
    </location>
</feature>
<gene>
    <name evidence="2" type="ORF">Bca52824_019572</name>
</gene>
<reference evidence="2 3" key="1">
    <citation type="submission" date="2020-02" db="EMBL/GenBank/DDBJ databases">
        <authorList>
            <person name="Ma Q."/>
            <person name="Huang Y."/>
            <person name="Song X."/>
            <person name="Pei D."/>
        </authorList>
    </citation>
    <scope>NUCLEOTIDE SEQUENCE [LARGE SCALE GENOMIC DNA]</scope>
    <source>
        <strain evidence="2">Sxm20200214</strain>
        <tissue evidence="2">Leaf</tissue>
    </source>
</reference>
<dbReference type="EMBL" id="JAAMPC010000004">
    <property type="protein sequence ID" value="KAG2316450.1"/>
    <property type="molecule type" value="Genomic_DNA"/>
</dbReference>
<evidence type="ECO:0000313" key="3">
    <source>
        <dbReference type="Proteomes" id="UP000886595"/>
    </source>
</evidence>
<dbReference type="AlphaFoldDB" id="A0A8X8AYQ3"/>
<feature type="region of interest" description="Disordered" evidence="1">
    <location>
        <begin position="1"/>
        <end position="37"/>
    </location>
</feature>
<evidence type="ECO:0000313" key="2">
    <source>
        <dbReference type="EMBL" id="KAG2316450.1"/>
    </source>
</evidence>
<sequence length="107" mass="11857">MEETERNDGSSRNDTETIPYRSNHGSTAPPPPPPQTYTFSPAAAAHNFYGNCYQYHAPPPPYFHYQLKKVMVNVTVTLSSMVLLTCGSSLTPLLQVVSFDVFVLVYG</sequence>
<proteinExistence type="predicted"/>
<accession>A0A8X8AYQ3</accession>
<keyword evidence="3" id="KW-1185">Reference proteome</keyword>
<evidence type="ECO:0000256" key="1">
    <source>
        <dbReference type="SAM" id="MobiDB-lite"/>
    </source>
</evidence>
<comment type="caution">
    <text evidence="2">The sequence shown here is derived from an EMBL/GenBank/DDBJ whole genome shotgun (WGS) entry which is preliminary data.</text>
</comment>
<organism evidence="2 3">
    <name type="scientific">Brassica carinata</name>
    <name type="common">Ethiopian mustard</name>
    <name type="synonym">Abyssinian cabbage</name>
    <dbReference type="NCBI Taxonomy" id="52824"/>
    <lineage>
        <taxon>Eukaryota</taxon>
        <taxon>Viridiplantae</taxon>
        <taxon>Streptophyta</taxon>
        <taxon>Embryophyta</taxon>
        <taxon>Tracheophyta</taxon>
        <taxon>Spermatophyta</taxon>
        <taxon>Magnoliopsida</taxon>
        <taxon>eudicotyledons</taxon>
        <taxon>Gunneridae</taxon>
        <taxon>Pentapetalae</taxon>
        <taxon>rosids</taxon>
        <taxon>malvids</taxon>
        <taxon>Brassicales</taxon>
        <taxon>Brassicaceae</taxon>
        <taxon>Brassiceae</taxon>
        <taxon>Brassica</taxon>
    </lineage>
</organism>
<protein>
    <submittedName>
        <fullName evidence="2">Uncharacterized protein</fullName>
    </submittedName>
</protein>
<name>A0A8X8AYQ3_BRACI</name>